<organism evidence="1">
    <name type="scientific">Salvia splendens</name>
    <name type="common">Scarlet sage</name>
    <dbReference type="NCBI Taxonomy" id="180675"/>
    <lineage>
        <taxon>Eukaryota</taxon>
        <taxon>Viridiplantae</taxon>
        <taxon>Streptophyta</taxon>
        <taxon>Embryophyta</taxon>
        <taxon>Tracheophyta</taxon>
        <taxon>Spermatophyta</taxon>
        <taxon>Magnoliopsida</taxon>
        <taxon>eudicotyledons</taxon>
        <taxon>Gunneridae</taxon>
        <taxon>Pentapetalae</taxon>
        <taxon>asterids</taxon>
        <taxon>lamiids</taxon>
        <taxon>Lamiales</taxon>
        <taxon>Lamiaceae</taxon>
        <taxon>Nepetoideae</taxon>
        <taxon>Mentheae</taxon>
        <taxon>Salviinae</taxon>
        <taxon>Salvia</taxon>
        <taxon>Salvia subgen. Calosphace</taxon>
        <taxon>core Calosphace</taxon>
    </lineage>
</organism>
<accession>A0A8X8YQ24</accession>
<gene>
    <name evidence="1" type="ORF">SASPL_101452</name>
</gene>
<keyword evidence="2" id="KW-1185">Reference proteome</keyword>
<reference evidence="1" key="1">
    <citation type="submission" date="2018-01" db="EMBL/GenBank/DDBJ databases">
        <authorList>
            <person name="Mao J.F."/>
        </authorList>
    </citation>
    <scope>NUCLEOTIDE SEQUENCE</scope>
    <source>
        <strain evidence="1">Huo1</strain>
        <tissue evidence="1">Leaf</tissue>
    </source>
</reference>
<dbReference type="AlphaFoldDB" id="A0A8X8YQ24"/>
<dbReference type="Gene3D" id="2.40.50.140">
    <property type="entry name" value="Nucleic acid-binding proteins"/>
    <property type="match status" value="1"/>
</dbReference>
<dbReference type="Proteomes" id="UP000298416">
    <property type="component" value="Unassembled WGS sequence"/>
</dbReference>
<reference evidence="1" key="2">
    <citation type="submission" date="2020-08" db="EMBL/GenBank/DDBJ databases">
        <title>Plant Genome Project.</title>
        <authorList>
            <person name="Zhang R.-G."/>
        </authorList>
    </citation>
    <scope>NUCLEOTIDE SEQUENCE</scope>
    <source>
        <strain evidence="1">Huo1</strain>
        <tissue evidence="1">Leaf</tissue>
    </source>
</reference>
<protein>
    <submittedName>
        <fullName evidence="1">Uncharacterized protein</fullName>
    </submittedName>
</protein>
<comment type="caution">
    <text evidence="1">The sequence shown here is derived from an EMBL/GenBank/DDBJ whole genome shotgun (WGS) entry which is preliminary data.</text>
</comment>
<sequence length="348" mass="39149">MFEVRDPGFPANFFSFKPFSDIASNENEDQTSFFDIIGVITAPGRVVKQSRYRLIEDSNVDSYLSQLKKAEGTVPIIIVQFCKANVSRGEIGVFTHYQASKILINADVDEVKEFRKRIKDDDTFIAQGSVDQIGVKHSMEFDDLDVKSITDVVCLEDGSYWVFGKVESIEPHLGEWFMFVVNIVDETSNASLLLWDREVVQLIGKRVTDLIGSNMEVQSRNSNEYYRRYPYMVKKICNIPDIVEKHVPLNIGSQVLNSDVKLADLLFGADIVEVSGKGFVTPDLSVVTKANGIEWIAEGSVNRCLEDEFDSCDDVSFGKIKKKMKKVNVIEEDDKASVSYSQDISIGD</sequence>
<dbReference type="EMBL" id="PNBA02000001">
    <property type="protein sequence ID" value="KAG6436551.1"/>
    <property type="molecule type" value="Genomic_DNA"/>
</dbReference>
<evidence type="ECO:0000313" key="2">
    <source>
        <dbReference type="Proteomes" id="UP000298416"/>
    </source>
</evidence>
<proteinExistence type="predicted"/>
<name>A0A8X8YQ24_SALSN</name>
<dbReference type="InterPro" id="IPR012340">
    <property type="entry name" value="NA-bd_OB-fold"/>
</dbReference>
<evidence type="ECO:0000313" key="1">
    <source>
        <dbReference type="EMBL" id="KAG6436551.1"/>
    </source>
</evidence>